<evidence type="ECO:0000313" key="2">
    <source>
        <dbReference type="EMBL" id="CEK78746.1"/>
    </source>
</evidence>
<accession>A0A0B7AFB1</accession>
<dbReference type="EMBL" id="HACG01031883">
    <property type="protein sequence ID" value="CEK78748.1"/>
    <property type="molecule type" value="Transcribed_RNA"/>
</dbReference>
<sequence length="352" mass="39313">MVLCTPRGYKIDVENNHEPMQTLSEVMEFFLDTSGRKTALPMKCNDLTILGINDPADNDYNRRIVTIKQDADSGEEMVDTGTNEMYCLPTEKGPPDVIAPPPPHVNKKEIKQQTINDPHDRWNMRSISVPNINHEGVEQVQSARFPQAPITSSGPQNSPGMRTIIDAKLEGLHDQSRRTSNIPPLGPPSSQVATPPLPPNHPSLFKKTHSQSAMISSQDNIPANVKRTVPKHTKSVSSVDVQVRKTSPRDQHSTSQARDELSQISRINKQKEMPDGTLKLKGNVIRSELEEEEKILSPVSSDSFKKELGGILENQIKQGPGQRLKTRNTSPPRDYDPFAHYKNANEIYNARK</sequence>
<organism evidence="2">
    <name type="scientific">Arion vulgaris</name>
    <dbReference type="NCBI Taxonomy" id="1028688"/>
    <lineage>
        <taxon>Eukaryota</taxon>
        <taxon>Metazoa</taxon>
        <taxon>Spiralia</taxon>
        <taxon>Lophotrochozoa</taxon>
        <taxon>Mollusca</taxon>
        <taxon>Gastropoda</taxon>
        <taxon>Heterobranchia</taxon>
        <taxon>Euthyneura</taxon>
        <taxon>Panpulmonata</taxon>
        <taxon>Eupulmonata</taxon>
        <taxon>Stylommatophora</taxon>
        <taxon>Helicina</taxon>
        <taxon>Arionoidea</taxon>
        <taxon>Arionidae</taxon>
        <taxon>Arion</taxon>
    </lineage>
</organism>
<evidence type="ECO:0000313" key="3">
    <source>
        <dbReference type="EMBL" id="CEK78747.1"/>
    </source>
</evidence>
<dbReference type="EMBL" id="HACG01031882">
    <property type="protein sequence ID" value="CEK78747.1"/>
    <property type="molecule type" value="Transcribed_RNA"/>
</dbReference>
<name>A0A0B7AFB1_9EUPU</name>
<feature type="region of interest" description="Disordered" evidence="1">
    <location>
        <begin position="306"/>
        <end position="339"/>
    </location>
</feature>
<proteinExistence type="predicted"/>
<evidence type="ECO:0000313" key="4">
    <source>
        <dbReference type="EMBL" id="CEK78748.1"/>
    </source>
</evidence>
<feature type="compositionally biased region" description="Polar residues" evidence="1">
    <location>
        <begin position="210"/>
        <end position="221"/>
    </location>
</feature>
<feature type="compositionally biased region" description="Basic and acidic residues" evidence="1">
    <location>
        <begin position="247"/>
        <end position="261"/>
    </location>
</feature>
<dbReference type="EMBL" id="HACG01031881">
    <property type="protein sequence ID" value="CEK78746.1"/>
    <property type="molecule type" value="Transcribed_RNA"/>
</dbReference>
<evidence type="ECO:0000256" key="1">
    <source>
        <dbReference type="SAM" id="MobiDB-lite"/>
    </source>
</evidence>
<gene>
    <name evidence="2" type="primary">ORF111711</name>
    <name evidence="3" type="synonym">ORF111717</name>
    <name evidence="4" type="synonym">ORF111723</name>
</gene>
<reference evidence="2" key="1">
    <citation type="submission" date="2014-12" db="EMBL/GenBank/DDBJ databases">
        <title>Insight into the proteome of Arion vulgaris.</title>
        <authorList>
            <person name="Aradska J."/>
            <person name="Bulat T."/>
            <person name="Smidak R."/>
            <person name="Sarate P."/>
            <person name="Gangsoo J."/>
            <person name="Sialana F."/>
            <person name="Bilban M."/>
            <person name="Lubec G."/>
        </authorList>
    </citation>
    <scope>NUCLEOTIDE SEQUENCE</scope>
    <source>
        <tissue evidence="2">Skin</tissue>
    </source>
</reference>
<dbReference type="AlphaFoldDB" id="A0A0B7AFB1"/>
<protein>
    <submittedName>
        <fullName evidence="2">Uncharacterized protein</fullName>
    </submittedName>
</protein>
<feature type="compositionally biased region" description="Polar residues" evidence="1">
    <location>
        <begin position="178"/>
        <end position="193"/>
    </location>
</feature>
<feature type="region of interest" description="Disordered" evidence="1">
    <location>
        <begin position="175"/>
        <end position="275"/>
    </location>
</feature>